<evidence type="ECO:0000313" key="6">
    <source>
        <dbReference type="Proteomes" id="UP000094336"/>
    </source>
</evidence>
<dbReference type="OrthoDB" id="5325112at2759"/>
<keyword evidence="2" id="KW-0472">Membrane</keyword>
<organism evidence="5 6">
    <name type="scientific">Babjeviella inositovora NRRL Y-12698</name>
    <dbReference type="NCBI Taxonomy" id="984486"/>
    <lineage>
        <taxon>Eukaryota</taxon>
        <taxon>Fungi</taxon>
        <taxon>Dikarya</taxon>
        <taxon>Ascomycota</taxon>
        <taxon>Saccharomycotina</taxon>
        <taxon>Pichiomycetes</taxon>
        <taxon>Serinales incertae sedis</taxon>
        <taxon>Babjeviella</taxon>
    </lineage>
</organism>
<dbReference type="PANTHER" id="PTHR12894">
    <property type="entry name" value="CNH DOMAIN CONTAINING"/>
    <property type="match status" value="1"/>
</dbReference>
<dbReference type="PANTHER" id="PTHR12894:SF49">
    <property type="entry name" value="VAM6_VPS39-LIKE PROTEIN"/>
    <property type="match status" value="1"/>
</dbReference>
<evidence type="ECO:0000259" key="4">
    <source>
        <dbReference type="PROSITE" id="PS50219"/>
    </source>
</evidence>
<evidence type="ECO:0000313" key="5">
    <source>
        <dbReference type="EMBL" id="ODQ83010.1"/>
    </source>
</evidence>
<dbReference type="InterPro" id="IPR036322">
    <property type="entry name" value="WD40_repeat_dom_sf"/>
</dbReference>
<dbReference type="InterPro" id="IPR032914">
    <property type="entry name" value="Vam6/VPS39/TRAP1"/>
</dbReference>
<keyword evidence="6" id="KW-1185">Reference proteome</keyword>
<dbReference type="InterPro" id="IPR019453">
    <property type="entry name" value="VPS39/TGFA1_Znf"/>
</dbReference>
<dbReference type="InterPro" id="IPR001180">
    <property type="entry name" value="CNH_dom"/>
</dbReference>
<proteinExistence type="inferred from homology"/>
<dbReference type="Pfam" id="PF10366">
    <property type="entry name" value="Vps39_1"/>
    <property type="match status" value="1"/>
</dbReference>
<dbReference type="Pfam" id="PF10367">
    <property type="entry name" value="zf-Vps39_C"/>
    <property type="match status" value="1"/>
</dbReference>
<evidence type="ECO:0000256" key="2">
    <source>
        <dbReference type="ARBA" id="ARBA00023136"/>
    </source>
</evidence>
<dbReference type="STRING" id="984486.A0A1E3QZB1"/>
<dbReference type="Proteomes" id="UP000094336">
    <property type="component" value="Unassembled WGS sequence"/>
</dbReference>
<dbReference type="AlphaFoldDB" id="A0A1E3QZB1"/>
<protein>
    <recommendedName>
        <fullName evidence="4">CNH domain-containing protein</fullName>
    </recommendedName>
</protein>
<dbReference type="SUPFAM" id="SSF50978">
    <property type="entry name" value="WD40 repeat-like"/>
    <property type="match status" value="1"/>
</dbReference>
<comment type="subcellular location">
    <subcellularLocation>
        <location evidence="1">Endomembrane system</location>
        <topology evidence="1">Peripheral membrane protein</topology>
    </subcellularLocation>
</comment>
<dbReference type="RefSeq" id="XP_018988338.1">
    <property type="nucleotide sequence ID" value="XM_019127687.1"/>
</dbReference>
<sequence length="846" mass="95552">MIEVLKLVSSLKVPSPIASVCALKDVLFVGSTDGTLLLYQYKKAYELIHRYDNITKGPITDINYVPSIDQVALTTGGSSGGVALFRYDGTLQHAQDLPGATGNGLVSRVFEIRNTTYLIVLLRKSLYVYKWTGAEYGGMSRVSIGDRALAVEPLFDEQKLLVGTSGGISVVDLVDYKVSTSSSLTASLFPVKPHSFSLFGTKDVSLVFRKLSDERMLIVKENSSFVLLKRLGEMKLLNSPIEITESVAIHLLPPVYLINSTETGIGVVNRHTGKLYGMVESKEITSTSVAEWYVVVASKTEVSRYELTSFQVQLDQLRAAELTDDAISVLSNVSATELDNRFGQLRTLQIQRAEGLFQQQKFTQAMDVYAEWLANPRDVLGLVKEDPEMKDLKRSLIYYLTSIRRTMIKLLNHQEIVYEETIITRDIFGTEDLGATTNLVDDALLRSYLLTSSNLVGSLLRVQNYCSEALVEERLTERKLYRELLDFYFCRELHDKALTLLVLLTETEEAYGPEAVQEYLVKLATNPLYKDSATRDLVFKYTKWLLEKDGPLGMAIITHEELNRDLISSESVIAFLDTGISLHFEVEYLEYLIRSSADNSAYNTELCGLYIRQLQNFGGDVIEAEAFQKLLRFLNSTKAYEPRTVLKQLKPLLTANKAYFYLKIGIMRRLNAHAENLNIYINELEQPELAVDYCLSFFEEGNDNLGRDLLYLLLDNYVQSPVRFREDIVVFLSNPKITPYLSMLEILPRLPAEMFQVVELLSFLSSQIKKMRSVLNSQRMTMNLSQVQLVKLEEELLVNQKVGKKVVVDDSTLCEHCGRKLGHSVLAWFPDDAVVHYGCSSAYKLS</sequence>
<dbReference type="GO" id="GO:0000329">
    <property type="term" value="C:fungal-type vacuole membrane"/>
    <property type="evidence" value="ECO:0007669"/>
    <property type="project" value="TreeGrafter"/>
</dbReference>
<name>A0A1E3QZB1_9ASCO</name>
<dbReference type="GeneID" id="30145540"/>
<dbReference type="InterPro" id="IPR019452">
    <property type="entry name" value="VPS39/TGF_beta_rcpt-assoc_1"/>
</dbReference>
<feature type="domain" description="CNH" evidence="4">
    <location>
        <begin position="14"/>
        <end position="294"/>
    </location>
</feature>
<dbReference type="GO" id="GO:0006914">
    <property type="term" value="P:autophagy"/>
    <property type="evidence" value="ECO:0007669"/>
    <property type="project" value="TreeGrafter"/>
</dbReference>
<dbReference type="PROSITE" id="PS50219">
    <property type="entry name" value="CNH"/>
    <property type="match status" value="1"/>
</dbReference>
<evidence type="ECO:0000256" key="1">
    <source>
        <dbReference type="ARBA" id="ARBA00004184"/>
    </source>
</evidence>
<gene>
    <name evidence="5" type="ORF">BABINDRAFT_159487</name>
</gene>
<evidence type="ECO:0000256" key="3">
    <source>
        <dbReference type="ARBA" id="ARBA00038201"/>
    </source>
</evidence>
<reference evidence="6" key="1">
    <citation type="submission" date="2016-05" db="EMBL/GenBank/DDBJ databases">
        <title>Comparative genomics of biotechnologically important yeasts.</title>
        <authorList>
            <consortium name="DOE Joint Genome Institute"/>
            <person name="Riley R."/>
            <person name="Haridas S."/>
            <person name="Wolfe K.H."/>
            <person name="Lopes M.R."/>
            <person name="Hittinger C.T."/>
            <person name="Goker M."/>
            <person name="Salamov A."/>
            <person name="Wisecaver J."/>
            <person name="Long T.M."/>
            <person name="Aerts A.L."/>
            <person name="Barry K."/>
            <person name="Choi C."/>
            <person name="Clum A."/>
            <person name="Coughlan A.Y."/>
            <person name="Deshpande S."/>
            <person name="Douglass A.P."/>
            <person name="Hanson S.J."/>
            <person name="Klenk H.-P."/>
            <person name="Labutti K."/>
            <person name="Lapidus A."/>
            <person name="Lindquist E."/>
            <person name="Lipzen A."/>
            <person name="Meier-Kolthoff J.P."/>
            <person name="Ohm R.A."/>
            <person name="Otillar R.P."/>
            <person name="Pangilinan J."/>
            <person name="Peng Y."/>
            <person name="Rokas A."/>
            <person name="Rosa C.A."/>
            <person name="Scheuner C."/>
            <person name="Sibirny A.A."/>
            <person name="Slot J.C."/>
            <person name="Stielow J.B."/>
            <person name="Sun H."/>
            <person name="Kurtzman C.P."/>
            <person name="Blackwell M."/>
            <person name="Grigoriev I.V."/>
            <person name="Jeffries T.W."/>
        </authorList>
    </citation>
    <scope>NUCLEOTIDE SEQUENCE [LARGE SCALE GENOMIC DNA]</scope>
    <source>
        <strain evidence="6">NRRL Y-12698</strain>
    </source>
</reference>
<accession>A0A1E3QZB1</accession>
<dbReference type="GO" id="GO:0012505">
    <property type="term" value="C:endomembrane system"/>
    <property type="evidence" value="ECO:0007669"/>
    <property type="project" value="UniProtKB-SubCell"/>
</dbReference>
<comment type="similarity">
    <text evidence="3">Belongs to the VAM6/VPS39 family.</text>
</comment>
<dbReference type="GO" id="GO:0034058">
    <property type="term" value="P:endosomal vesicle fusion"/>
    <property type="evidence" value="ECO:0007669"/>
    <property type="project" value="TreeGrafter"/>
</dbReference>
<dbReference type="EMBL" id="KV454426">
    <property type="protein sequence ID" value="ODQ83010.1"/>
    <property type="molecule type" value="Genomic_DNA"/>
</dbReference>